<keyword evidence="1" id="KW-0812">Transmembrane</keyword>
<name>A0A0K2VAA4_LEPSM</name>
<accession>A0A0K2VAA4</accession>
<keyword evidence="1" id="KW-0472">Membrane</keyword>
<proteinExistence type="predicted"/>
<dbReference type="AlphaFoldDB" id="A0A0K2VAA4"/>
<organism evidence="2">
    <name type="scientific">Lepeophtheirus salmonis</name>
    <name type="common">Salmon louse</name>
    <name type="synonym">Caligus salmonis</name>
    <dbReference type="NCBI Taxonomy" id="72036"/>
    <lineage>
        <taxon>Eukaryota</taxon>
        <taxon>Metazoa</taxon>
        <taxon>Ecdysozoa</taxon>
        <taxon>Arthropoda</taxon>
        <taxon>Crustacea</taxon>
        <taxon>Multicrustacea</taxon>
        <taxon>Hexanauplia</taxon>
        <taxon>Copepoda</taxon>
        <taxon>Siphonostomatoida</taxon>
        <taxon>Caligidae</taxon>
        <taxon>Lepeophtheirus</taxon>
    </lineage>
</organism>
<reference evidence="2" key="1">
    <citation type="submission" date="2014-05" db="EMBL/GenBank/DDBJ databases">
        <authorList>
            <person name="Chronopoulou M."/>
        </authorList>
    </citation>
    <scope>NUCLEOTIDE SEQUENCE</scope>
    <source>
        <tissue evidence="2">Whole organism</tissue>
    </source>
</reference>
<dbReference type="EMBL" id="HACA01030043">
    <property type="protein sequence ID" value="CDW47404.1"/>
    <property type="molecule type" value="Transcribed_RNA"/>
</dbReference>
<evidence type="ECO:0000313" key="2">
    <source>
        <dbReference type="EMBL" id="CDW47404.1"/>
    </source>
</evidence>
<keyword evidence="1" id="KW-1133">Transmembrane helix</keyword>
<protein>
    <submittedName>
        <fullName evidence="2">Uncharacterized protein</fullName>
    </submittedName>
</protein>
<feature type="transmembrane region" description="Helical" evidence="1">
    <location>
        <begin position="7"/>
        <end position="23"/>
    </location>
</feature>
<evidence type="ECO:0000256" key="1">
    <source>
        <dbReference type="SAM" id="Phobius"/>
    </source>
</evidence>
<sequence length="71" mass="8368">MKLLTMILLKMIIFTLILPTTFLSHNDNVHNLFTTIILPDIMCGRWGVERKRKNREKPLHAHKKHFLSSSK</sequence>